<dbReference type="Gene3D" id="3.40.720.10">
    <property type="entry name" value="Alkaline Phosphatase, subunit A"/>
    <property type="match status" value="1"/>
</dbReference>
<evidence type="ECO:0000256" key="7">
    <source>
        <dbReference type="SAM" id="Phobius"/>
    </source>
</evidence>
<feature type="transmembrane region" description="Helical" evidence="7">
    <location>
        <begin position="137"/>
        <end position="156"/>
    </location>
</feature>
<dbReference type="GO" id="GO:0005886">
    <property type="term" value="C:plasma membrane"/>
    <property type="evidence" value="ECO:0007669"/>
    <property type="project" value="UniProtKB-SubCell"/>
</dbReference>
<organism evidence="9 10">
    <name type="scientific">Glaciimonas immobilis</name>
    <dbReference type="NCBI Taxonomy" id="728004"/>
    <lineage>
        <taxon>Bacteria</taxon>
        <taxon>Pseudomonadati</taxon>
        <taxon>Pseudomonadota</taxon>
        <taxon>Betaproteobacteria</taxon>
        <taxon>Burkholderiales</taxon>
        <taxon>Oxalobacteraceae</taxon>
        <taxon>Glaciimonas</taxon>
    </lineage>
</organism>
<gene>
    <name evidence="9" type="ORF">HNR39_000747</name>
</gene>
<dbReference type="GO" id="GO:0016776">
    <property type="term" value="F:phosphotransferase activity, phosphate group as acceptor"/>
    <property type="evidence" value="ECO:0007669"/>
    <property type="project" value="TreeGrafter"/>
</dbReference>
<proteinExistence type="predicted"/>
<keyword evidence="10" id="KW-1185">Reference proteome</keyword>
<feature type="domain" description="Sulfatase N-terminal" evidence="8">
    <location>
        <begin position="240"/>
        <end position="529"/>
    </location>
</feature>
<evidence type="ECO:0000256" key="4">
    <source>
        <dbReference type="ARBA" id="ARBA00022692"/>
    </source>
</evidence>
<evidence type="ECO:0000256" key="2">
    <source>
        <dbReference type="ARBA" id="ARBA00022475"/>
    </source>
</evidence>
<dbReference type="CDD" id="cd16017">
    <property type="entry name" value="LptA"/>
    <property type="match status" value="1"/>
</dbReference>
<evidence type="ECO:0000256" key="1">
    <source>
        <dbReference type="ARBA" id="ARBA00004651"/>
    </source>
</evidence>
<dbReference type="InterPro" id="IPR040423">
    <property type="entry name" value="PEA_transferase"/>
</dbReference>
<dbReference type="RefSeq" id="WP_168053228.1">
    <property type="nucleotide sequence ID" value="NZ_JAAOZT010000002.1"/>
</dbReference>
<comment type="subcellular location">
    <subcellularLocation>
        <location evidence="1">Cell membrane</location>
        <topology evidence="1">Multi-pass membrane protein</topology>
    </subcellularLocation>
</comment>
<evidence type="ECO:0000313" key="9">
    <source>
        <dbReference type="EMBL" id="MBB5198937.1"/>
    </source>
</evidence>
<dbReference type="Pfam" id="PF00884">
    <property type="entry name" value="Sulfatase"/>
    <property type="match status" value="1"/>
</dbReference>
<dbReference type="InterPro" id="IPR058130">
    <property type="entry name" value="PEA_transf_C"/>
</dbReference>
<evidence type="ECO:0000256" key="3">
    <source>
        <dbReference type="ARBA" id="ARBA00022679"/>
    </source>
</evidence>
<dbReference type="PANTHER" id="PTHR30443">
    <property type="entry name" value="INNER MEMBRANE PROTEIN"/>
    <property type="match status" value="1"/>
</dbReference>
<dbReference type="Proteomes" id="UP000571084">
    <property type="component" value="Unassembled WGS sequence"/>
</dbReference>
<dbReference type="InterPro" id="IPR000917">
    <property type="entry name" value="Sulfatase_N"/>
</dbReference>
<keyword evidence="6 7" id="KW-0472">Membrane</keyword>
<keyword evidence="4 7" id="KW-0812">Transmembrane</keyword>
<dbReference type="PANTHER" id="PTHR30443:SF2">
    <property type="entry name" value="PHOSPHOETHANOLAMINE TRANSFERASE EPTC"/>
    <property type="match status" value="1"/>
</dbReference>
<name>A0A840RL01_9BURK</name>
<dbReference type="AlphaFoldDB" id="A0A840RL01"/>
<keyword evidence="3 9" id="KW-0808">Transferase</keyword>
<dbReference type="InterPro" id="IPR017850">
    <property type="entry name" value="Alkaline_phosphatase_core_sf"/>
</dbReference>
<dbReference type="GO" id="GO:0009244">
    <property type="term" value="P:lipopolysaccharide core region biosynthetic process"/>
    <property type="evidence" value="ECO:0007669"/>
    <property type="project" value="TreeGrafter"/>
</dbReference>
<dbReference type="SUPFAM" id="SSF53649">
    <property type="entry name" value="Alkaline phosphatase-like"/>
    <property type="match status" value="1"/>
</dbReference>
<keyword evidence="2" id="KW-1003">Cell membrane</keyword>
<accession>A0A840RL01</accession>
<evidence type="ECO:0000313" key="10">
    <source>
        <dbReference type="Proteomes" id="UP000571084"/>
    </source>
</evidence>
<reference evidence="9 10" key="1">
    <citation type="submission" date="2020-08" db="EMBL/GenBank/DDBJ databases">
        <title>Genomic Encyclopedia of Type Strains, Phase IV (KMG-IV): sequencing the most valuable type-strain genomes for metagenomic binning, comparative biology and taxonomic classification.</title>
        <authorList>
            <person name="Goeker M."/>
        </authorList>
    </citation>
    <scope>NUCLEOTIDE SEQUENCE [LARGE SCALE GENOMIC DNA]</scope>
    <source>
        <strain evidence="9 10">DSM 23240</strain>
    </source>
</reference>
<protein>
    <submittedName>
        <fullName evidence="9">Heptose-I-phosphate ethanolaminephosphotransferase</fullName>
        <ecNumber evidence="9">2.7.8.-</ecNumber>
    </submittedName>
</protein>
<keyword evidence="5 7" id="KW-1133">Transmembrane helix</keyword>
<feature type="transmembrane region" description="Helical" evidence="7">
    <location>
        <begin position="25"/>
        <end position="42"/>
    </location>
</feature>
<dbReference type="EMBL" id="JACHHQ010000001">
    <property type="protein sequence ID" value="MBB5198937.1"/>
    <property type="molecule type" value="Genomic_DNA"/>
</dbReference>
<feature type="transmembrane region" description="Helical" evidence="7">
    <location>
        <begin position="54"/>
        <end position="72"/>
    </location>
</feature>
<sequence length="568" mass="63770">MALVCINPENFSPIKVLKNAVTRNILLHFIVIFLGLLVYDLGGVDMHSLLKKSALVFLFCIGPLNLLFCFQMTHRAAKYCSTGLAIIFFLDATTNYFLQLHYGLSPNTSIVWQSIFNTTSTEVWEFLASNWRDVTEAALIFVAVTGGALFVLGVLSRRVLNDPIVPRRLEKMVAIFFTMIVIALHFNPTMRDANPIAFWPIRYLEYQRDIAYFKEMQAAMKIAITSQNVGLLKSEAGLQRTVVLVIGESSNRDNWSLYGYPRKTTPKIDAIRNDIVVFRDVVSAAAYTQDALKMLLTPATLESPERWQTDPNVVMLAKSVGYKVFWLSNQTHTNRGDTFVSIITENADVKTFTNSGYRSASPQDDVLLPHVSAALNDTAPLKFIVVHLWGQHQMYSNRYPSNAGVFDSSDDAVAQSMRSSGRSRSIIKKRNEYDNAIHYGDQVLASLIGLVAKESKEVPTALLYVSDHGQEVGHNRDFAGHSIKEESGYTVPALLWVNAIYSPFAVNKTKLEKRPYQTDKMDTTLLRLLRISSENDQPQYDLLGKDFAPFSRVINGYPYQSGQSVEPA</sequence>
<dbReference type="EC" id="2.7.8.-" evidence="9"/>
<evidence type="ECO:0000256" key="6">
    <source>
        <dbReference type="ARBA" id="ARBA00023136"/>
    </source>
</evidence>
<evidence type="ECO:0000259" key="8">
    <source>
        <dbReference type="Pfam" id="PF00884"/>
    </source>
</evidence>
<comment type="caution">
    <text evidence="9">The sequence shown here is derived from an EMBL/GenBank/DDBJ whole genome shotgun (WGS) entry which is preliminary data.</text>
</comment>
<feature type="transmembrane region" description="Helical" evidence="7">
    <location>
        <begin position="168"/>
        <end position="186"/>
    </location>
</feature>
<evidence type="ECO:0000256" key="5">
    <source>
        <dbReference type="ARBA" id="ARBA00022989"/>
    </source>
</evidence>
<feature type="transmembrane region" description="Helical" evidence="7">
    <location>
        <begin position="79"/>
        <end position="98"/>
    </location>
</feature>